<gene>
    <name evidence="2" type="ORF">H6P80_02610</name>
</gene>
<dbReference type="AlphaFoldDB" id="A0A842HTU6"/>
<feature type="signal peptide" evidence="1">
    <location>
        <begin position="1"/>
        <end position="27"/>
    </location>
</feature>
<feature type="chain" id="PRO_5032345352" evidence="1">
    <location>
        <begin position="28"/>
        <end position="112"/>
    </location>
</feature>
<sequence length="112" mass="11491">MKKFAFAVAAIGMAGATTAFTAAPAFAGTETGETQSVAINTGIYNVGSAAGYRELSQRIDRAARQVCGTVSPQRLAEAPAIRACQEDARASAMRQLSQIAEAPAADGVIATR</sequence>
<keyword evidence="3" id="KW-1185">Reference proteome</keyword>
<evidence type="ECO:0000313" key="2">
    <source>
        <dbReference type="EMBL" id="MBC2776506.1"/>
    </source>
</evidence>
<dbReference type="NCBIfam" id="TIGR04433">
    <property type="entry name" value="UrcA_uranyl"/>
    <property type="match status" value="1"/>
</dbReference>
<reference evidence="2 3" key="1">
    <citation type="submission" date="2020-08" db="EMBL/GenBank/DDBJ databases">
        <title>Draft genome sequence of Parasphingopyxis sp. GrpM-11.</title>
        <authorList>
            <person name="Oh J."/>
            <person name="Roh D.-H."/>
        </authorList>
    </citation>
    <scope>NUCLEOTIDE SEQUENCE [LARGE SCALE GENOMIC DNA]</scope>
    <source>
        <strain evidence="2 3">GrpM-11</strain>
    </source>
</reference>
<organism evidence="2 3">
    <name type="scientific">Parasphingopyxis marina</name>
    <dbReference type="NCBI Taxonomy" id="2761622"/>
    <lineage>
        <taxon>Bacteria</taxon>
        <taxon>Pseudomonadati</taxon>
        <taxon>Pseudomonadota</taxon>
        <taxon>Alphaproteobacteria</taxon>
        <taxon>Sphingomonadales</taxon>
        <taxon>Sphingomonadaceae</taxon>
        <taxon>Parasphingopyxis</taxon>
    </lineage>
</organism>
<proteinExistence type="predicted"/>
<accession>A0A842HTU6</accession>
<dbReference type="InterPro" id="IPR030972">
    <property type="entry name" value="UrcA_uranyl"/>
</dbReference>
<name>A0A842HTU6_9SPHN</name>
<protein>
    <submittedName>
        <fullName evidence="2">UrcA family protein</fullName>
    </submittedName>
</protein>
<dbReference type="RefSeq" id="WP_185799784.1">
    <property type="nucleotide sequence ID" value="NZ_JACJVJ010000001.1"/>
</dbReference>
<evidence type="ECO:0000256" key="1">
    <source>
        <dbReference type="SAM" id="SignalP"/>
    </source>
</evidence>
<evidence type="ECO:0000313" key="3">
    <source>
        <dbReference type="Proteomes" id="UP000564378"/>
    </source>
</evidence>
<dbReference type="Proteomes" id="UP000564378">
    <property type="component" value="Unassembled WGS sequence"/>
</dbReference>
<keyword evidence="1" id="KW-0732">Signal</keyword>
<dbReference type="EMBL" id="JACJVJ010000001">
    <property type="protein sequence ID" value="MBC2776506.1"/>
    <property type="molecule type" value="Genomic_DNA"/>
</dbReference>
<comment type="caution">
    <text evidence="2">The sequence shown here is derived from an EMBL/GenBank/DDBJ whole genome shotgun (WGS) entry which is preliminary data.</text>
</comment>